<dbReference type="AlphaFoldDB" id="A0A8J6GZQ4"/>
<sequence length="484" mass="52371">MAWTRWPALGEEGGLRRKRNSPPEREGPRAPSFLRRSHVNSEGGSEEYRMRLLVALLLLSVAVADTISRKDKSPEVKATSPPPTVVEPSNSGMPGSPTGQRQQQSTTVGQVEPTKAAVSSSAVSGQQVAATDPPKDESSNPKTQPEKTDTNSTGSAQQPPPADPKQEESGQKPTKVDPEKPTKVDSNEPVSKPSSNQETPKIEKTELAGKGQKSTPTSKTESGERPAGDSDFSLKPEGEEKYSEPTEAVEAKEESEVEPEEGSPLEEEGVKVLDPSSSENREGPLIESVNEEKDTSYKDSSANTSAESSHFFAYLVTAAVLVAVLYIAYHNKRKIIAFALEGKRSKVTRRPKASDYQRLNLKVDHLKHVFLDCVDGAGPAEASTPGLGSPMEAHGVSSSAPVDYSQIAFCSVAEGQFRNGNLLVIDANSLFSAMDYRSHFWTKQLTKHAKMFSLETELCALKNSPGSDARSSLFSRAWCALHMF</sequence>
<keyword evidence="2" id="KW-0472">Membrane</keyword>
<reference evidence="3" key="1">
    <citation type="submission" date="2020-03" db="EMBL/GenBank/DDBJ databases">
        <title>Studies in the Genomics of Life Span.</title>
        <authorList>
            <person name="Glass D."/>
        </authorList>
    </citation>
    <scope>NUCLEOTIDE SEQUENCE</scope>
    <source>
        <strain evidence="3">LTLLF</strain>
        <tissue evidence="3">Muscle</tissue>
    </source>
</reference>
<organism evidence="3 4">
    <name type="scientific">Microtus ochrogaster</name>
    <name type="common">Prairie vole</name>
    <dbReference type="NCBI Taxonomy" id="79684"/>
    <lineage>
        <taxon>Eukaryota</taxon>
        <taxon>Metazoa</taxon>
        <taxon>Chordata</taxon>
        <taxon>Craniata</taxon>
        <taxon>Vertebrata</taxon>
        <taxon>Euteleostomi</taxon>
        <taxon>Mammalia</taxon>
        <taxon>Eutheria</taxon>
        <taxon>Euarchontoglires</taxon>
        <taxon>Glires</taxon>
        <taxon>Rodentia</taxon>
        <taxon>Myomorpha</taxon>
        <taxon>Muroidea</taxon>
        <taxon>Cricetidae</taxon>
        <taxon>Arvicolinae</taxon>
        <taxon>Microtus</taxon>
    </lineage>
</organism>
<name>A0A8J6GZQ4_MICOH</name>
<dbReference type="PANTHER" id="PTHR23211:SF0">
    <property type="entry name" value="TRANS-GOLGI NETWORK INTEGRAL MEMBRANE PROTEIN 2"/>
    <property type="match status" value="1"/>
</dbReference>
<feature type="compositionally biased region" description="Basic and acidic residues" evidence="1">
    <location>
        <begin position="164"/>
        <end position="186"/>
    </location>
</feature>
<feature type="compositionally biased region" description="Low complexity" evidence="1">
    <location>
        <begin position="116"/>
        <end position="130"/>
    </location>
</feature>
<feature type="region of interest" description="Disordered" evidence="1">
    <location>
        <begin position="66"/>
        <end position="302"/>
    </location>
</feature>
<dbReference type="GO" id="GO:0030140">
    <property type="term" value="C:trans-Golgi network transport vesicle"/>
    <property type="evidence" value="ECO:0007669"/>
    <property type="project" value="TreeGrafter"/>
</dbReference>
<evidence type="ECO:0000256" key="2">
    <source>
        <dbReference type="SAM" id="Phobius"/>
    </source>
</evidence>
<gene>
    <name evidence="3" type="ORF">LTLLF_112600</name>
</gene>
<feature type="transmembrane region" description="Helical" evidence="2">
    <location>
        <begin position="311"/>
        <end position="329"/>
    </location>
</feature>
<dbReference type="PANTHER" id="PTHR23211">
    <property type="entry name" value="TRANS-GOLGI NETWORK INTEGRAL MEMBRANE PROTEIN TGN38"/>
    <property type="match status" value="1"/>
</dbReference>
<feature type="compositionally biased region" description="Acidic residues" evidence="1">
    <location>
        <begin position="255"/>
        <end position="267"/>
    </location>
</feature>
<comment type="caution">
    <text evidence="3">The sequence shown here is derived from an EMBL/GenBank/DDBJ whole genome shotgun (WGS) entry which is preliminary data.</text>
</comment>
<feature type="compositionally biased region" description="Basic and acidic residues" evidence="1">
    <location>
        <begin position="133"/>
        <end position="149"/>
    </location>
</feature>
<feature type="compositionally biased region" description="Basic and acidic residues" evidence="1">
    <location>
        <begin position="279"/>
        <end position="297"/>
    </location>
</feature>
<keyword evidence="2" id="KW-0812">Transmembrane</keyword>
<accession>A0A8J6GZQ4</accession>
<feature type="compositionally biased region" description="Polar residues" evidence="1">
    <location>
        <begin position="87"/>
        <end position="109"/>
    </location>
</feature>
<proteinExistence type="predicted"/>
<dbReference type="Proteomes" id="UP000710432">
    <property type="component" value="Unassembled WGS sequence"/>
</dbReference>
<dbReference type="GO" id="GO:0005768">
    <property type="term" value="C:endosome"/>
    <property type="evidence" value="ECO:0007669"/>
    <property type="project" value="TreeGrafter"/>
</dbReference>
<protein>
    <submittedName>
        <fullName evidence="3">Trans-Golgi network integral membrane protein 1</fullName>
    </submittedName>
</protein>
<feature type="compositionally biased region" description="Polar residues" evidence="1">
    <location>
        <begin position="188"/>
        <end position="199"/>
    </location>
</feature>
<feature type="compositionally biased region" description="Basic and acidic residues" evidence="1">
    <location>
        <begin position="221"/>
        <end position="254"/>
    </location>
</feature>
<evidence type="ECO:0000313" key="3">
    <source>
        <dbReference type="EMBL" id="KAH0519229.1"/>
    </source>
</evidence>
<dbReference type="EMBL" id="JAATJU010006900">
    <property type="protein sequence ID" value="KAH0519229.1"/>
    <property type="molecule type" value="Genomic_DNA"/>
</dbReference>
<evidence type="ECO:0000313" key="4">
    <source>
        <dbReference type="Proteomes" id="UP000710432"/>
    </source>
</evidence>
<dbReference type="GO" id="GO:0005802">
    <property type="term" value="C:trans-Golgi network"/>
    <property type="evidence" value="ECO:0007669"/>
    <property type="project" value="TreeGrafter"/>
</dbReference>
<feature type="region of interest" description="Disordered" evidence="1">
    <location>
        <begin position="1"/>
        <end position="45"/>
    </location>
</feature>
<evidence type="ECO:0000256" key="1">
    <source>
        <dbReference type="SAM" id="MobiDB-lite"/>
    </source>
</evidence>
<keyword evidence="2" id="KW-1133">Transmembrane helix</keyword>
<dbReference type="Pfam" id="PF17818">
    <property type="entry name" value="KCT2"/>
    <property type="match status" value="1"/>
</dbReference>